<keyword evidence="1" id="KW-0472">Membrane</keyword>
<evidence type="ECO:0000313" key="3">
    <source>
        <dbReference type="Proteomes" id="UP000011135"/>
    </source>
</evidence>
<keyword evidence="1" id="KW-1133">Transmembrane helix</keyword>
<dbReference type="AlphaFoldDB" id="L8JZL0"/>
<reference evidence="2 3" key="1">
    <citation type="submission" date="2012-12" db="EMBL/GenBank/DDBJ databases">
        <title>Genome assembly of Fulvivirga imtechensis AK7.</title>
        <authorList>
            <person name="Nupur N."/>
            <person name="Khatri I."/>
            <person name="Kumar R."/>
            <person name="Subramanian S."/>
            <person name="Pinnaka A."/>
        </authorList>
    </citation>
    <scope>NUCLEOTIDE SEQUENCE [LARGE SCALE GENOMIC DNA]</scope>
    <source>
        <strain evidence="2 3">AK7</strain>
    </source>
</reference>
<sequence>MLKSIGYDKEGSIHFFMDAYFTALPAVPFFRLYAIGR</sequence>
<proteinExistence type="predicted"/>
<accession>L8JZL0</accession>
<protein>
    <submittedName>
        <fullName evidence="2">Uncharacterized protein</fullName>
    </submittedName>
</protein>
<comment type="caution">
    <text evidence="2">The sequence shown here is derived from an EMBL/GenBank/DDBJ whole genome shotgun (WGS) entry which is preliminary data.</text>
</comment>
<keyword evidence="3" id="KW-1185">Reference proteome</keyword>
<evidence type="ECO:0000313" key="2">
    <source>
        <dbReference type="EMBL" id="ELR73598.1"/>
    </source>
</evidence>
<name>L8JZL0_9BACT</name>
<evidence type="ECO:0000256" key="1">
    <source>
        <dbReference type="SAM" id="Phobius"/>
    </source>
</evidence>
<keyword evidence="1" id="KW-0812">Transmembrane</keyword>
<organism evidence="2 3">
    <name type="scientific">Fulvivirga imtechensis AK7</name>
    <dbReference type="NCBI Taxonomy" id="1237149"/>
    <lineage>
        <taxon>Bacteria</taxon>
        <taxon>Pseudomonadati</taxon>
        <taxon>Bacteroidota</taxon>
        <taxon>Cytophagia</taxon>
        <taxon>Cytophagales</taxon>
        <taxon>Fulvivirgaceae</taxon>
        <taxon>Fulvivirga</taxon>
    </lineage>
</organism>
<dbReference type="EMBL" id="AMZN01000004">
    <property type="protein sequence ID" value="ELR73598.1"/>
    <property type="molecule type" value="Genomic_DNA"/>
</dbReference>
<dbReference type="Proteomes" id="UP000011135">
    <property type="component" value="Unassembled WGS sequence"/>
</dbReference>
<gene>
    <name evidence="2" type="ORF">C900_02683</name>
</gene>
<feature type="transmembrane region" description="Helical" evidence="1">
    <location>
        <begin position="12"/>
        <end position="34"/>
    </location>
</feature>